<feature type="region of interest" description="Disordered" evidence="1">
    <location>
        <begin position="30"/>
        <end position="65"/>
    </location>
</feature>
<proteinExistence type="predicted"/>
<keyword evidence="3" id="KW-1185">Reference proteome</keyword>
<name>A0A9Q3J2F5_9BASI</name>
<dbReference type="AlphaFoldDB" id="A0A9Q3J2F5"/>
<protein>
    <submittedName>
        <fullName evidence="2">Uncharacterized protein</fullName>
    </submittedName>
</protein>
<reference evidence="2" key="1">
    <citation type="submission" date="2021-03" db="EMBL/GenBank/DDBJ databases">
        <title>Draft genome sequence of rust myrtle Austropuccinia psidii MF-1, a brazilian biotype.</title>
        <authorList>
            <person name="Quecine M.C."/>
            <person name="Pachon D.M.R."/>
            <person name="Bonatelli M.L."/>
            <person name="Correr F.H."/>
            <person name="Franceschini L.M."/>
            <person name="Leite T.F."/>
            <person name="Margarido G.R.A."/>
            <person name="Almeida C.A."/>
            <person name="Ferrarezi J.A."/>
            <person name="Labate C.A."/>
        </authorList>
    </citation>
    <scope>NUCLEOTIDE SEQUENCE</scope>
    <source>
        <strain evidence="2">MF-1</strain>
    </source>
</reference>
<dbReference type="EMBL" id="AVOT02060852">
    <property type="protein sequence ID" value="MBW0554222.1"/>
    <property type="molecule type" value="Genomic_DNA"/>
</dbReference>
<dbReference type="Proteomes" id="UP000765509">
    <property type="component" value="Unassembled WGS sequence"/>
</dbReference>
<organism evidence="2 3">
    <name type="scientific">Austropuccinia psidii MF-1</name>
    <dbReference type="NCBI Taxonomy" id="1389203"/>
    <lineage>
        <taxon>Eukaryota</taxon>
        <taxon>Fungi</taxon>
        <taxon>Dikarya</taxon>
        <taxon>Basidiomycota</taxon>
        <taxon>Pucciniomycotina</taxon>
        <taxon>Pucciniomycetes</taxon>
        <taxon>Pucciniales</taxon>
        <taxon>Sphaerophragmiaceae</taxon>
        <taxon>Austropuccinia</taxon>
    </lineage>
</organism>
<evidence type="ECO:0000256" key="1">
    <source>
        <dbReference type="SAM" id="MobiDB-lite"/>
    </source>
</evidence>
<evidence type="ECO:0000313" key="3">
    <source>
        <dbReference type="Proteomes" id="UP000765509"/>
    </source>
</evidence>
<gene>
    <name evidence="2" type="ORF">O181_093937</name>
</gene>
<accession>A0A9Q3J2F5</accession>
<comment type="caution">
    <text evidence="2">The sequence shown here is derived from an EMBL/GenBank/DDBJ whole genome shotgun (WGS) entry which is preliminary data.</text>
</comment>
<evidence type="ECO:0000313" key="2">
    <source>
        <dbReference type="EMBL" id="MBW0554222.1"/>
    </source>
</evidence>
<sequence>MRLKGAKGGRPLAPKARWVPNHNWAHLSLFGPKSHQTKNGHKDPQDPFLAKHHHGPLFSQRPPDSLRSRGILPIPPCIPYSRLQEWCIYGIKYHYAPFLLTNPMVTLSGPNSMIPSQGPKIQSPFQRRTLQLTSLKIHGSYQKTIQGPQPPGLAGVLVGNYLRIIPRDILRGY</sequence>